<accession>A0AAE1E953</accession>
<evidence type="ECO:0000256" key="6">
    <source>
        <dbReference type="ARBA" id="ARBA00022989"/>
    </source>
</evidence>
<keyword evidence="6" id="KW-1133">Transmembrane helix</keyword>
<evidence type="ECO:0000256" key="7">
    <source>
        <dbReference type="ARBA" id="ARBA00023034"/>
    </source>
</evidence>
<evidence type="ECO:0000256" key="5">
    <source>
        <dbReference type="ARBA" id="ARBA00022968"/>
    </source>
</evidence>
<dbReference type="GO" id="GO:0000139">
    <property type="term" value="C:Golgi membrane"/>
    <property type="evidence" value="ECO:0007669"/>
    <property type="project" value="UniProtKB-SubCell"/>
</dbReference>
<dbReference type="InterPro" id="IPR009729">
    <property type="entry name" value="Gal-3-0_sulfotransfrase"/>
</dbReference>
<proteinExistence type="inferred from homology"/>
<keyword evidence="8" id="KW-0472">Membrane</keyword>
<keyword evidence="9" id="KW-0325">Glycoprotein</keyword>
<comment type="caution">
    <text evidence="10">The sequence shown here is derived from an EMBL/GenBank/DDBJ whole genome shotgun (WGS) entry which is preliminary data.</text>
</comment>
<evidence type="ECO:0000256" key="9">
    <source>
        <dbReference type="ARBA" id="ARBA00023180"/>
    </source>
</evidence>
<dbReference type="Proteomes" id="UP001283361">
    <property type="component" value="Unassembled WGS sequence"/>
</dbReference>
<keyword evidence="11" id="KW-1185">Reference proteome</keyword>
<evidence type="ECO:0000256" key="2">
    <source>
        <dbReference type="ARBA" id="ARBA00008124"/>
    </source>
</evidence>
<keyword evidence="7" id="KW-0333">Golgi apparatus</keyword>
<evidence type="ECO:0000256" key="4">
    <source>
        <dbReference type="ARBA" id="ARBA00022692"/>
    </source>
</evidence>
<evidence type="ECO:0000256" key="1">
    <source>
        <dbReference type="ARBA" id="ARBA00004323"/>
    </source>
</evidence>
<keyword evidence="5" id="KW-0735">Signal-anchor</keyword>
<evidence type="ECO:0000313" key="10">
    <source>
        <dbReference type="EMBL" id="KAK3798542.1"/>
    </source>
</evidence>
<organism evidence="10 11">
    <name type="scientific">Elysia crispata</name>
    <name type="common">lettuce slug</name>
    <dbReference type="NCBI Taxonomy" id="231223"/>
    <lineage>
        <taxon>Eukaryota</taxon>
        <taxon>Metazoa</taxon>
        <taxon>Spiralia</taxon>
        <taxon>Lophotrochozoa</taxon>
        <taxon>Mollusca</taxon>
        <taxon>Gastropoda</taxon>
        <taxon>Heterobranchia</taxon>
        <taxon>Euthyneura</taxon>
        <taxon>Panpulmonata</taxon>
        <taxon>Sacoglossa</taxon>
        <taxon>Placobranchoidea</taxon>
        <taxon>Plakobranchidae</taxon>
        <taxon>Elysia</taxon>
    </lineage>
</organism>
<dbReference type="InterPro" id="IPR027417">
    <property type="entry name" value="P-loop_NTPase"/>
</dbReference>
<comment type="similarity">
    <text evidence="2">Belongs to the galactose-3-O-sulfotransferase family.</text>
</comment>
<keyword evidence="3" id="KW-0808">Transferase</keyword>
<keyword evidence="4" id="KW-0812">Transmembrane</keyword>
<dbReference type="AlphaFoldDB" id="A0AAE1E953"/>
<dbReference type="PANTHER" id="PTHR14647:SF87">
    <property type="entry name" value="PUTATIVE-RELATED"/>
    <property type="match status" value="1"/>
</dbReference>
<evidence type="ECO:0000256" key="8">
    <source>
        <dbReference type="ARBA" id="ARBA00023136"/>
    </source>
</evidence>
<dbReference type="PANTHER" id="PTHR14647">
    <property type="entry name" value="GALACTOSE-3-O-SULFOTRANSFERASE"/>
    <property type="match status" value="1"/>
</dbReference>
<evidence type="ECO:0000256" key="3">
    <source>
        <dbReference type="ARBA" id="ARBA00022679"/>
    </source>
</evidence>
<evidence type="ECO:0000313" key="11">
    <source>
        <dbReference type="Proteomes" id="UP001283361"/>
    </source>
</evidence>
<sequence>MFDLALWYSPEESFYVFKPDCNANVLNFHRKTLLTLLALVPPVTLYLSISNIWPKRELHLPHFKVVKAHPFNTDRPVTRLWRLPQAESEVRQVVFAKVHKAASSTVQNILLRFAVFRDLNVLLADRQLHLNERDGTIKKIIPHPEGEGKPFDILCSHFNYNASEIARFFPDSAARVAILREPLKQSVSALAYYSTKYPSKILKRGLRKYSTDPINGFLRHPEDFYDFNKSATYSYLNNRMSVDLGFDLKSFEAGKRNMTKIQDFIKQVEGQFDLVLISDYFNESMVLLRRYLNWAMKDIIYIKRNAAKFGVDSVWRRDIVLNATELETFRKWDLVDYKLYEYFKPVFLSTIEREHLFKEEVSAYEDILKEVAKFCLTDAIKQKILHISKSEWTEEFAVTEFDCELMLFGEVKFLSYAKRLQRIRFQHAIRKSVGGKNSKVVGN</sequence>
<dbReference type="EMBL" id="JAWDGP010000665">
    <property type="protein sequence ID" value="KAK3798542.1"/>
    <property type="molecule type" value="Genomic_DNA"/>
</dbReference>
<dbReference type="GO" id="GO:0009247">
    <property type="term" value="P:glycolipid biosynthetic process"/>
    <property type="evidence" value="ECO:0007669"/>
    <property type="project" value="InterPro"/>
</dbReference>
<name>A0AAE1E953_9GAST</name>
<dbReference type="Gene3D" id="3.40.50.300">
    <property type="entry name" value="P-loop containing nucleotide triphosphate hydrolases"/>
    <property type="match status" value="1"/>
</dbReference>
<protein>
    <submittedName>
        <fullName evidence="10">Uncharacterized protein</fullName>
    </submittedName>
</protein>
<gene>
    <name evidence="10" type="ORF">RRG08_031556</name>
</gene>
<comment type="subcellular location">
    <subcellularLocation>
        <location evidence="1">Golgi apparatus membrane</location>
        <topology evidence="1">Single-pass type II membrane protein</topology>
    </subcellularLocation>
</comment>
<dbReference type="Pfam" id="PF06990">
    <property type="entry name" value="Gal-3-0_sulfotr"/>
    <property type="match status" value="1"/>
</dbReference>
<dbReference type="GO" id="GO:0001733">
    <property type="term" value="F:galactosylceramide sulfotransferase activity"/>
    <property type="evidence" value="ECO:0007669"/>
    <property type="project" value="InterPro"/>
</dbReference>
<reference evidence="10" key="1">
    <citation type="journal article" date="2023" name="G3 (Bethesda)">
        <title>A reference genome for the long-term kleptoplast-retaining sea slug Elysia crispata morphotype clarki.</title>
        <authorList>
            <person name="Eastman K.E."/>
            <person name="Pendleton A.L."/>
            <person name="Shaikh M.A."/>
            <person name="Suttiyut T."/>
            <person name="Ogas R."/>
            <person name="Tomko P."/>
            <person name="Gavelis G."/>
            <person name="Widhalm J.R."/>
            <person name="Wisecaver J.H."/>
        </authorList>
    </citation>
    <scope>NUCLEOTIDE SEQUENCE</scope>
    <source>
        <strain evidence="10">ECLA1</strain>
    </source>
</reference>